<dbReference type="InterPro" id="IPR029228">
    <property type="entry name" value="Alkyl_sulf_dimr"/>
</dbReference>
<dbReference type="Gene3D" id="1.25.40.880">
    <property type="entry name" value="Alkyl sulfatase, dimerisation domain"/>
    <property type="match status" value="1"/>
</dbReference>
<dbReference type="Gene3D" id="3.60.15.30">
    <property type="entry name" value="Metallo-beta-lactamase domain"/>
    <property type="match status" value="1"/>
</dbReference>
<dbReference type="Pfam" id="PF00753">
    <property type="entry name" value="Lactamase_B"/>
    <property type="match status" value="1"/>
</dbReference>
<gene>
    <name evidence="2" type="ORF">UFOPK2214_00988</name>
</gene>
<dbReference type="SUPFAM" id="SSF56281">
    <property type="entry name" value="Metallo-hydrolase/oxidoreductase"/>
    <property type="match status" value="1"/>
</dbReference>
<dbReference type="InterPro" id="IPR001279">
    <property type="entry name" value="Metallo-B-lactamas"/>
</dbReference>
<dbReference type="PANTHER" id="PTHR43223:SF2">
    <property type="entry name" value="METALLO-BETA-LACTAMASE DOMAIN-CONTAINING PROTEIN"/>
    <property type="match status" value="1"/>
</dbReference>
<dbReference type="EMBL" id="CAEZWJ010000029">
    <property type="protein sequence ID" value="CAB4657177.1"/>
    <property type="molecule type" value="Genomic_DNA"/>
</dbReference>
<dbReference type="InterPro" id="IPR038536">
    <property type="entry name" value="Alkyl/aryl-sulf_dimr_sf"/>
</dbReference>
<proteinExistence type="predicted"/>
<dbReference type="SMART" id="SM00849">
    <property type="entry name" value="Lactamase_B"/>
    <property type="match status" value="1"/>
</dbReference>
<dbReference type="InterPro" id="IPR052195">
    <property type="entry name" value="Bact_Alkyl/Aryl-Sulfatase"/>
</dbReference>
<protein>
    <submittedName>
        <fullName evidence="2">Unannotated protein</fullName>
    </submittedName>
</protein>
<dbReference type="PANTHER" id="PTHR43223">
    <property type="entry name" value="ALKYL/ARYL-SULFATASE"/>
    <property type="match status" value="1"/>
</dbReference>
<dbReference type="GO" id="GO:0046983">
    <property type="term" value="F:protein dimerization activity"/>
    <property type="evidence" value="ECO:0007669"/>
    <property type="project" value="InterPro"/>
</dbReference>
<name>A0A6J6L574_9ZZZZ</name>
<dbReference type="Pfam" id="PF14863">
    <property type="entry name" value="Alkyl_sulf_dimr"/>
    <property type="match status" value="1"/>
</dbReference>
<reference evidence="2" key="1">
    <citation type="submission" date="2020-05" db="EMBL/GenBank/DDBJ databases">
        <authorList>
            <person name="Chiriac C."/>
            <person name="Salcher M."/>
            <person name="Ghai R."/>
            <person name="Kavagutti S V."/>
        </authorList>
    </citation>
    <scope>NUCLEOTIDE SEQUENCE</scope>
</reference>
<evidence type="ECO:0000313" key="2">
    <source>
        <dbReference type="EMBL" id="CAB4657177.1"/>
    </source>
</evidence>
<dbReference type="AlphaFoldDB" id="A0A6J6L574"/>
<feature type="domain" description="Metallo-beta-lactamase" evidence="1">
    <location>
        <begin position="22"/>
        <end position="259"/>
    </location>
</feature>
<evidence type="ECO:0000259" key="1">
    <source>
        <dbReference type="SMART" id="SM00849"/>
    </source>
</evidence>
<dbReference type="InterPro" id="IPR036866">
    <property type="entry name" value="RibonucZ/Hydroxyglut_hydro"/>
</dbReference>
<accession>A0A6J6L574</accession>
<organism evidence="2">
    <name type="scientific">freshwater metagenome</name>
    <dbReference type="NCBI Taxonomy" id="449393"/>
    <lineage>
        <taxon>unclassified sequences</taxon>
        <taxon>metagenomes</taxon>
        <taxon>ecological metagenomes</taxon>
    </lineage>
</organism>
<sequence>MADLIALSTKVVDSGRADEPVNRTTGELSEIADGLAMVESFSHVVTWNSGDGIVCFDTSHVNTGQQVVDSIRNWSNDPFNALVYTHGHADHVGGSVAFGANAAALGHKAPRVIGHKNVQRRFDRYRYTNDWNVAINARQFGGIRGDLNSVMNDLRPASGGPRLSNFIPEDTLDTTDVVDKFASMKFGDTTVEFHHGKGETDDHLWSWFPQQKWVATGDFVIWNFPNAGNPQKVQRFPIEWAEALRAIIAKEPELLLPAHGLPIAGKERIARVLDEIASALEYLVKSTVEMMNAGETLNTIIHSVKVPEATLGKPYLRPLYDEPEFVVRGIWRQFGGWWDGAPSRLKPATDESLGLELATLAGGAEVLMARAKDLAASGDLRLACHLADFAGWAAPDEPNIHRDRAEIYETRRKSESSLMAKGIFKGASRESEAVIKAALGE</sequence>